<accession>A0AC60PF45</accession>
<evidence type="ECO:0000313" key="2">
    <source>
        <dbReference type="Proteomes" id="UP000805193"/>
    </source>
</evidence>
<organism evidence="1 2">
    <name type="scientific">Ixodes persulcatus</name>
    <name type="common">Taiga tick</name>
    <dbReference type="NCBI Taxonomy" id="34615"/>
    <lineage>
        <taxon>Eukaryota</taxon>
        <taxon>Metazoa</taxon>
        <taxon>Ecdysozoa</taxon>
        <taxon>Arthropoda</taxon>
        <taxon>Chelicerata</taxon>
        <taxon>Arachnida</taxon>
        <taxon>Acari</taxon>
        <taxon>Parasitiformes</taxon>
        <taxon>Ixodida</taxon>
        <taxon>Ixodoidea</taxon>
        <taxon>Ixodidae</taxon>
        <taxon>Ixodinae</taxon>
        <taxon>Ixodes</taxon>
    </lineage>
</organism>
<dbReference type="Proteomes" id="UP000805193">
    <property type="component" value="Unassembled WGS sequence"/>
</dbReference>
<name>A0AC60PF45_IXOPE</name>
<sequence>SRSTLLRPYFAKYKFRLSIPLSMFFLKHLSRTALRTGLEGTDNYVAHNTTSRTAKHMSETTNPDCRSFLSFPSLTTSRCVAALM</sequence>
<keyword evidence="2" id="KW-1185">Reference proteome</keyword>
<feature type="non-terminal residue" evidence="1">
    <location>
        <position position="1"/>
    </location>
</feature>
<reference evidence="1 2" key="1">
    <citation type="journal article" date="2020" name="Cell">
        <title>Large-Scale Comparative Analyses of Tick Genomes Elucidate Their Genetic Diversity and Vector Capacities.</title>
        <authorList>
            <consortium name="Tick Genome and Microbiome Consortium (TIGMIC)"/>
            <person name="Jia N."/>
            <person name="Wang J."/>
            <person name="Shi W."/>
            <person name="Du L."/>
            <person name="Sun Y."/>
            <person name="Zhan W."/>
            <person name="Jiang J.F."/>
            <person name="Wang Q."/>
            <person name="Zhang B."/>
            <person name="Ji P."/>
            <person name="Bell-Sakyi L."/>
            <person name="Cui X.M."/>
            <person name="Yuan T.T."/>
            <person name="Jiang B.G."/>
            <person name="Yang W.F."/>
            <person name="Lam T.T."/>
            <person name="Chang Q.C."/>
            <person name="Ding S.J."/>
            <person name="Wang X.J."/>
            <person name="Zhu J.G."/>
            <person name="Ruan X.D."/>
            <person name="Zhao L."/>
            <person name="Wei J.T."/>
            <person name="Ye R.Z."/>
            <person name="Que T.C."/>
            <person name="Du C.H."/>
            <person name="Zhou Y.H."/>
            <person name="Cheng J.X."/>
            <person name="Dai P.F."/>
            <person name="Guo W.B."/>
            <person name="Han X.H."/>
            <person name="Huang E.J."/>
            <person name="Li L.F."/>
            <person name="Wei W."/>
            <person name="Gao Y.C."/>
            <person name="Liu J.Z."/>
            <person name="Shao H.Z."/>
            <person name="Wang X."/>
            <person name="Wang C.C."/>
            <person name="Yang T.C."/>
            <person name="Huo Q.B."/>
            <person name="Li W."/>
            <person name="Chen H.Y."/>
            <person name="Chen S.E."/>
            <person name="Zhou L.G."/>
            <person name="Ni X.B."/>
            <person name="Tian J.H."/>
            <person name="Sheng Y."/>
            <person name="Liu T."/>
            <person name="Pan Y.S."/>
            <person name="Xia L.Y."/>
            <person name="Li J."/>
            <person name="Zhao F."/>
            <person name="Cao W.C."/>
        </authorList>
    </citation>
    <scope>NUCLEOTIDE SEQUENCE [LARGE SCALE GENOMIC DNA]</scope>
    <source>
        <strain evidence="1">Iper-2018</strain>
    </source>
</reference>
<proteinExistence type="predicted"/>
<comment type="caution">
    <text evidence="1">The sequence shown here is derived from an EMBL/GenBank/DDBJ whole genome shotgun (WGS) entry which is preliminary data.</text>
</comment>
<evidence type="ECO:0000313" key="1">
    <source>
        <dbReference type="EMBL" id="KAG0418656.1"/>
    </source>
</evidence>
<gene>
    <name evidence="1" type="ORF">HPB47_004678</name>
</gene>
<feature type="non-terminal residue" evidence="1">
    <location>
        <position position="84"/>
    </location>
</feature>
<dbReference type="EMBL" id="JABSTQ010010718">
    <property type="protein sequence ID" value="KAG0418656.1"/>
    <property type="molecule type" value="Genomic_DNA"/>
</dbReference>
<protein>
    <submittedName>
        <fullName evidence="1">Uncharacterized protein</fullName>
    </submittedName>
</protein>